<gene>
    <name evidence="2" type="primary">mca</name>
    <name evidence="2" type="ORF">Poly30_15170</name>
</gene>
<dbReference type="EC" id="3.5.1.115" evidence="2"/>
<dbReference type="Gene3D" id="3.40.50.880">
    <property type="match status" value="1"/>
</dbReference>
<dbReference type="Pfam" id="PF02585">
    <property type="entry name" value="PIG-L"/>
    <property type="match status" value="1"/>
</dbReference>
<keyword evidence="2" id="KW-0378">Hydrolase</keyword>
<dbReference type="GO" id="GO:0016811">
    <property type="term" value="F:hydrolase activity, acting on carbon-nitrogen (but not peptide) bonds, in linear amides"/>
    <property type="evidence" value="ECO:0007669"/>
    <property type="project" value="TreeGrafter"/>
</dbReference>
<feature type="signal peptide" evidence="1">
    <location>
        <begin position="1"/>
        <end position="31"/>
    </location>
</feature>
<dbReference type="RefSeq" id="WP_145195816.1">
    <property type="nucleotide sequence ID" value="NZ_CP036434.1"/>
</dbReference>
<organism evidence="2 3">
    <name type="scientific">Saltatorellus ferox</name>
    <dbReference type="NCBI Taxonomy" id="2528018"/>
    <lineage>
        <taxon>Bacteria</taxon>
        <taxon>Pseudomonadati</taxon>
        <taxon>Planctomycetota</taxon>
        <taxon>Planctomycetia</taxon>
        <taxon>Planctomycetia incertae sedis</taxon>
        <taxon>Saltatorellus</taxon>
    </lineage>
</organism>
<name>A0A518EPK4_9BACT</name>
<dbReference type="Proteomes" id="UP000320390">
    <property type="component" value="Chromosome"/>
</dbReference>
<keyword evidence="3" id="KW-1185">Reference proteome</keyword>
<protein>
    <submittedName>
        <fullName evidence="2">Mycothiol S-conjugate amidase</fullName>
        <ecNumber evidence="2">3.5.1.115</ecNumber>
    </submittedName>
</protein>
<dbReference type="OrthoDB" id="9759749at2"/>
<reference evidence="2 3" key="1">
    <citation type="submission" date="2019-02" db="EMBL/GenBank/DDBJ databases">
        <title>Deep-cultivation of Planctomycetes and their phenomic and genomic characterization uncovers novel biology.</title>
        <authorList>
            <person name="Wiegand S."/>
            <person name="Jogler M."/>
            <person name="Boedeker C."/>
            <person name="Pinto D."/>
            <person name="Vollmers J."/>
            <person name="Rivas-Marin E."/>
            <person name="Kohn T."/>
            <person name="Peeters S.H."/>
            <person name="Heuer A."/>
            <person name="Rast P."/>
            <person name="Oberbeckmann S."/>
            <person name="Bunk B."/>
            <person name="Jeske O."/>
            <person name="Meyerdierks A."/>
            <person name="Storesund J.E."/>
            <person name="Kallscheuer N."/>
            <person name="Luecker S."/>
            <person name="Lage O.M."/>
            <person name="Pohl T."/>
            <person name="Merkel B.J."/>
            <person name="Hornburger P."/>
            <person name="Mueller R.-W."/>
            <person name="Bruemmer F."/>
            <person name="Labrenz M."/>
            <person name="Spormann A.M."/>
            <person name="Op den Camp H."/>
            <person name="Overmann J."/>
            <person name="Amann R."/>
            <person name="Jetten M.S.M."/>
            <person name="Mascher T."/>
            <person name="Medema M.H."/>
            <person name="Devos D.P."/>
            <person name="Kaster A.-K."/>
            <person name="Ovreas L."/>
            <person name="Rohde M."/>
            <person name="Galperin M.Y."/>
            <person name="Jogler C."/>
        </authorList>
    </citation>
    <scope>NUCLEOTIDE SEQUENCE [LARGE SCALE GENOMIC DNA]</scope>
    <source>
        <strain evidence="2 3">Poly30</strain>
    </source>
</reference>
<proteinExistence type="predicted"/>
<dbReference type="CDD" id="cd03143">
    <property type="entry name" value="A4_beta-galactosidase_middle_domain"/>
    <property type="match status" value="1"/>
</dbReference>
<dbReference type="InterPro" id="IPR024078">
    <property type="entry name" value="LmbE-like_dom_sf"/>
</dbReference>
<feature type="chain" id="PRO_5021718356" evidence="1">
    <location>
        <begin position="32"/>
        <end position="860"/>
    </location>
</feature>
<evidence type="ECO:0000256" key="1">
    <source>
        <dbReference type="SAM" id="SignalP"/>
    </source>
</evidence>
<dbReference type="AlphaFoldDB" id="A0A518EPK4"/>
<dbReference type="SUPFAM" id="SSF52317">
    <property type="entry name" value="Class I glutamine amidotransferase-like"/>
    <property type="match status" value="1"/>
</dbReference>
<dbReference type="InterPro" id="IPR003737">
    <property type="entry name" value="GlcNAc_PI_deacetylase-related"/>
</dbReference>
<evidence type="ECO:0000313" key="2">
    <source>
        <dbReference type="EMBL" id="QDV06013.1"/>
    </source>
</evidence>
<sequence precursor="true">MPAFLRRIAPSLSLFAACVACSLLSPARAAAQRPPEQLNSGEILHRMQKLGVVGSVLYLAAHPDDENTRLISYLSNGAKVRTAYLSLTRGDGGQNLIGPELGPGLGVIRTQELMEARRVDGGEQFFSRAVDFGYSKSPEEALAKWGKREILSDVVRVVRTFRPDVIVTRFDVDGSGGHGHHTASALLAREAFALAADPDAFPEQIAEGLRPWRTTRLFFNASTWWSLDVRDHALADPEHWATVEVGGYDSLLGMSYNEIAGRARSQHRSQGFGSALRRGSEEEYLRLDLGAPLAAREFAGGIFTGIDLTWNRIEGGAEIGAAIDAMVAAYDPLRPEKSFEALSNLGAKITAALVTLDPASADAAWMRRTLASVHDLLQQVTGTAIEARAARAMVARGETLATSIVATQRIPGDFFELISVTPPRAATRSVGETVPWNTELEAEVALETDANTPIDQPYWLANPFGTLYDPSSTGHVGIEPISRSGSVYRADLRVKPVGRALSAERVLMHTWVERVDGQRSRPAVVTPVASIEPADPVVVVTGDRAEISVEVRALCDGLSGSLGVDAPTGWTVVEQPSAIEGLARGDRRRFEIQLERTVEAVNGALRLSFEGPLGETDRTQHVIDYPHIVPQVWYSAAEVRLVPLDVEVSVQSVGYVNGAGDEVASALRRIGVTVEIVDPEKAEPEDLARFDAVVIGIRAYNAVPGMARLQPMLMDYVKAGGTMVVQYNTASRDMMTDPRELGPLPFSLTRGRVTVEEAAPTFLLPDHPLMNEPNRLTAADFDGWVQERGLYFAGDLDPGYEALIAWNDPGEAPLSGALIACDFGEGRFLYTGISLFRQLPAGVPGAYRLLANLLVRRAER</sequence>
<dbReference type="PROSITE" id="PS51257">
    <property type="entry name" value="PROKAR_LIPOPROTEIN"/>
    <property type="match status" value="1"/>
</dbReference>
<dbReference type="Gene3D" id="3.40.50.10320">
    <property type="entry name" value="LmbE-like"/>
    <property type="match status" value="1"/>
</dbReference>
<dbReference type="SUPFAM" id="SSF102588">
    <property type="entry name" value="LmbE-like"/>
    <property type="match status" value="1"/>
</dbReference>
<dbReference type="PANTHER" id="PTHR12993:SF11">
    <property type="entry name" value="N-ACETYLGLUCOSAMINYL-PHOSPHATIDYLINOSITOL DE-N-ACETYLASE"/>
    <property type="match status" value="1"/>
</dbReference>
<evidence type="ECO:0000313" key="3">
    <source>
        <dbReference type="Proteomes" id="UP000320390"/>
    </source>
</evidence>
<keyword evidence="1" id="KW-0732">Signal</keyword>
<dbReference type="PANTHER" id="PTHR12993">
    <property type="entry name" value="N-ACETYLGLUCOSAMINYL-PHOSPHATIDYLINOSITOL DE-N-ACETYLASE-RELATED"/>
    <property type="match status" value="1"/>
</dbReference>
<accession>A0A518EPK4</accession>
<dbReference type="EMBL" id="CP036434">
    <property type="protein sequence ID" value="QDV06013.1"/>
    <property type="molecule type" value="Genomic_DNA"/>
</dbReference>
<dbReference type="InterPro" id="IPR029062">
    <property type="entry name" value="Class_I_gatase-like"/>
</dbReference>